<dbReference type="HOGENOM" id="CLU_1803522_0_0_7"/>
<reference evidence="2 3" key="1">
    <citation type="journal article" date="2011" name="Genome Biol. Evol.">
        <title>Comparative whole genome sequence analysis of the carcinogenic bacterial model pathogen Helicobacter felis.</title>
        <authorList>
            <person name="Arnold I.C."/>
            <person name="Zigova Z."/>
            <person name="Holden M."/>
            <person name="Lawley T.D."/>
            <person name="Rad R."/>
            <person name="Dougan G."/>
            <person name="Falkow S."/>
            <person name="Bentley S.D."/>
            <person name="Muller A."/>
        </authorList>
    </citation>
    <scope>NUCLEOTIDE SEQUENCE [LARGE SCALE GENOMIC DNA]</scope>
    <source>
        <strain evidence="3">ATCC 49179 / CCUG 28539 / NCTC 12436 / CS1</strain>
    </source>
</reference>
<dbReference type="KEGG" id="hfe:HFELIS_00810"/>
<proteinExistence type="predicted"/>
<feature type="transmembrane region" description="Helical" evidence="1">
    <location>
        <begin position="12"/>
        <end position="34"/>
    </location>
</feature>
<evidence type="ECO:0000313" key="3">
    <source>
        <dbReference type="Proteomes" id="UP000007934"/>
    </source>
</evidence>
<dbReference type="EMBL" id="FQ670179">
    <property type="protein sequence ID" value="CBY82165.1"/>
    <property type="molecule type" value="Genomic_DNA"/>
</dbReference>
<keyword evidence="1" id="KW-1133">Transmembrane helix</keyword>
<dbReference type="Proteomes" id="UP000007934">
    <property type="component" value="Chromosome"/>
</dbReference>
<keyword evidence="1" id="KW-0472">Membrane</keyword>
<sequence>MKNKQGFLEFLWLALVLMPILAFGACLFAGWQLVKACHSHLADLSQVPLGALFLLLIFGIYKRTGWVFACKMSGIFTLLVVLSGVFVGLGRWDRPCYAERCVCEGMCYESPCPTDPVKDKDSCIGRYCPECLGRATTGAPLHR</sequence>
<organism evidence="2 3">
    <name type="scientific">Helicobacter felis (strain ATCC 49179 / CCUG 28539 / NCTC 12436 / CS1)</name>
    <dbReference type="NCBI Taxonomy" id="936155"/>
    <lineage>
        <taxon>Bacteria</taxon>
        <taxon>Pseudomonadati</taxon>
        <taxon>Campylobacterota</taxon>
        <taxon>Epsilonproteobacteria</taxon>
        <taxon>Campylobacterales</taxon>
        <taxon>Helicobacteraceae</taxon>
        <taxon>Helicobacter</taxon>
    </lineage>
</organism>
<gene>
    <name evidence="2" type="ordered locus">Hfelis_00810</name>
</gene>
<dbReference type="AlphaFoldDB" id="E7AC83"/>
<feature type="transmembrane region" description="Helical" evidence="1">
    <location>
        <begin position="73"/>
        <end position="92"/>
    </location>
</feature>
<keyword evidence="1" id="KW-0812">Transmembrane</keyword>
<dbReference type="OrthoDB" id="5324868at2"/>
<accession>E7AC83</accession>
<dbReference type="RefSeq" id="WP_013468535.1">
    <property type="nucleotide sequence ID" value="NC_014810.2"/>
</dbReference>
<dbReference type="PROSITE" id="PS51257">
    <property type="entry name" value="PROKAR_LIPOPROTEIN"/>
    <property type="match status" value="1"/>
</dbReference>
<keyword evidence="3" id="KW-1185">Reference proteome</keyword>
<evidence type="ECO:0000256" key="1">
    <source>
        <dbReference type="SAM" id="Phobius"/>
    </source>
</evidence>
<dbReference type="STRING" id="936155.HFELIS_00810"/>
<feature type="transmembrane region" description="Helical" evidence="1">
    <location>
        <begin position="40"/>
        <end position="61"/>
    </location>
</feature>
<dbReference type="GeneID" id="36133401"/>
<name>E7AC83_HELFC</name>
<evidence type="ECO:0000313" key="2">
    <source>
        <dbReference type="EMBL" id="CBY82165.1"/>
    </source>
</evidence>
<protein>
    <submittedName>
        <fullName evidence="2">Uncharacterized protein</fullName>
    </submittedName>
</protein>